<protein>
    <recommendedName>
        <fullName evidence="1">Phage neck terminator protein gp12-like domain-containing protein</fullName>
    </recommendedName>
</protein>
<reference evidence="2 3" key="1">
    <citation type="submission" date="2020-12" db="EMBL/GenBank/DDBJ databases">
        <authorList>
            <person name="Zheng R.K."/>
            <person name="Sun C.M."/>
        </authorList>
    </citation>
    <scope>NUCLEOTIDE SEQUENCE [LARGE SCALE GENOMIC DNA]</scope>
    <source>
        <strain evidence="2 3">ZRK001</strain>
    </source>
</reference>
<evidence type="ECO:0000313" key="3">
    <source>
        <dbReference type="Proteomes" id="UP000596083"/>
    </source>
</evidence>
<sequence length="170" mass="19092">MTDEEVFSAAVRFVNSITGLTTIKAYQAGPRPTPPYCMVNLTGTAEVRENPADTEYTDTGVPNPEGENEISAAPVIETEWRFSVHAYGDYPTGILRPVRAALQLSQTWEPHFPALTMFDVSQIRHLPEVVESKWEPRAQMDLFIRGYVRDGFVIDTIDQYSAEFPENHGV</sequence>
<dbReference type="Proteomes" id="UP000596083">
    <property type="component" value="Chromosome"/>
</dbReference>
<name>A0A7T7HHI3_9HYPH</name>
<evidence type="ECO:0000259" key="1">
    <source>
        <dbReference type="Pfam" id="PF23961"/>
    </source>
</evidence>
<feature type="domain" description="Phage neck terminator protein gp12-like" evidence="1">
    <location>
        <begin position="10"/>
        <end position="162"/>
    </location>
</feature>
<dbReference type="Pfam" id="PF23961">
    <property type="entry name" value="Phage_tail_terminator_9"/>
    <property type="match status" value="1"/>
</dbReference>
<accession>A0A7T7HHI3</accession>
<dbReference type="RefSeq" id="WP_200334120.1">
    <property type="nucleotide sequence ID" value="NZ_CP066786.1"/>
</dbReference>
<dbReference type="InterPro" id="IPR057087">
    <property type="entry name" value="Gp12-like"/>
</dbReference>
<proteinExistence type="predicted"/>
<dbReference type="EMBL" id="CP066786">
    <property type="protein sequence ID" value="QQM29296.1"/>
    <property type="molecule type" value="Genomic_DNA"/>
</dbReference>
<organism evidence="2 3">
    <name type="scientific">Martelella lutilitoris</name>
    <dbReference type="NCBI Taxonomy" id="2583532"/>
    <lineage>
        <taxon>Bacteria</taxon>
        <taxon>Pseudomonadati</taxon>
        <taxon>Pseudomonadota</taxon>
        <taxon>Alphaproteobacteria</taxon>
        <taxon>Hyphomicrobiales</taxon>
        <taxon>Aurantimonadaceae</taxon>
        <taxon>Martelella</taxon>
    </lineage>
</organism>
<gene>
    <name evidence="2" type="ORF">JET14_13265</name>
</gene>
<dbReference type="NCBIfam" id="NF047498">
    <property type="entry name" value="LIC_12616_fam"/>
    <property type="match status" value="1"/>
</dbReference>
<dbReference type="AlphaFoldDB" id="A0A7T7HHI3"/>
<evidence type="ECO:0000313" key="2">
    <source>
        <dbReference type="EMBL" id="QQM29296.1"/>
    </source>
</evidence>
<dbReference type="KEGG" id="mlut:JET14_13265"/>